<keyword evidence="5" id="KW-0812">Transmembrane</keyword>
<evidence type="ECO:0000256" key="8">
    <source>
        <dbReference type="ARBA" id="ARBA00023128"/>
    </source>
</evidence>
<dbReference type="GO" id="GO:0005741">
    <property type="term" value="C:mitochondrial outer membrane"/>
    <property type="evidence" value="ECO:0007669"/>
    <property type="project" value="UniProtKB-SubCell"/>
</dbReference>
<dbReference type="EMBL" id="MU001632">
    <property type="protein sequence ID" value="KAF2486193.1"/>
    <property type="molecule type" value="Genomic_DNA"/>
</dbReference>
<dbReference type="GeneID" id="54473604"/>
<evidence type="ECO:0000256" key="3">
    <source>
        <dbReference type="ARBA" id="ARBA00022448"/>
    </source>
</evidence>
<dbReference type="InterPro" id="IPR023614">
    <property type="entry name" value="Porin_dom_sf"/>
</dbReference>
<organism evidence="10 11">
    <name type="scientific">Neohortaea acidophila</name>
    <dbReference type="NCBI Taxonomy" id="245834"/>
    <lineage>
        <taxon>Eukaryota</taxon>
        <taxon>Fungi</taxon>
        <taxon>Dikarya</taxon>
        <taxon>Ascomycota</taxon>
        <taxon>Pezizomycotina</taxon>
        <taxon>Dothideomycetes</taxon>
        <taxon>Dothideomycetidae</taxon>
        <taxon>Mycosphaerellales</taxon>
        <taxon>Teratosphaeriaceae</taxon>
        <taxon>Neohortaea</taxon>
    </lineage>
</organism>
<dbReference type="InterPro" id="IPR037930">
    <property type="entry name" value="Tom40"/>
</dbReference>
<keyword evidence="9" id="KW-0472">Membrane</keyword>
<keyword evidence="4" id="KW-1134">Transmembrane beta strand</keyword>
<dbReference type="PANTHER" id="PTHR10802">
    <property type="entry name" value="MITOCHONDRIAL IMPORT RECEPTOR SUBUNIT TOM40"/>
    <property type="match status" value="1"/>
</dbReference>
<sequence length="371" mass="40365">MAAPPVDEKLAAPLSTPPILPSTLPPPRTNRFTDSILDVFRSFQDRRAALGLSNPGTVDRIAHEVQRDVLLNNITFSGLRAELNKSFSISPLFQISHAFSTGSQYLSPYTFLALYGTDNFLCQAQLDSDSTFSARFNTRLTDRLTFKSNVQMSPASMGGPGASQLSLEQDYNGADFTAQLKSVNPSILEGSLTGMFIGSYLQSITPRLSLGLEGVWQRPGAEDLPNAAVSYAARYRSDEWIGSLQLLTQGGLQGSYWRRLTDKVETGVDVNLQFAGLNSAAMMGGMKNEGLAVLGAKYEFSRSIFRAQVDSQGKIGCVLEKMVAPLVRVTFAGEMDHWKNAAKIGLAVSIENSSEELMEQQDKISPASPPF</sequence>
<dbReference type="Gene3D" id="2.40.160.10">
    <property type="entry name" value="Porin"/>
    <property type="match status" value="1"/>
</dbReference>
<dbReference type="AlphaFoldDB" id="A0A6A6Q3G1"/>
<reference evidence="10" key="1">
    <citation type="journal article" date="2020" name="Stud. Mycol.">
        <title>101 Dothideomycetes genomes: a test case for predicting lifestyles and emergence of pathogens.</title>
        <authorList>
            <person name="Haridas S."/>
            <person name="Albert R."/>
            <person name="Binder M."/>
            <person name="Bloem J."/>
            <person name="Labutti K."/>
            <person name="Salamov A."/>
            <person name="Andreopoulos B."/>
            <person name="Baker S."/>
            <person name="Barry K."/>
            <person name="Bills G."/>
            <person name="Bluhm B."/>
            <person name="Cannon C."/>
            <person name="Castanera R."/>
            <person name="Culley D."/>
            <person name="Daum C."/>
            <person name="Ezra D."/>
            <person name="Gonzalez J."/>
            <person name="Henrissat B."/>
            <person name="Kuo A."/>
            <person name="Liang C."/>
            <person name="Lipzen A."/>
            <person name="Lutzoni F."/>
            <person name="Magnuson J."/>
            <person name="Mondo S."/>
            <person name="Nolan M."/>
            <person name="Ohm R."/>
            <person name="Pangilinan J."/>
            <person name="Park H.-J."/>
            <person name="Ramirez L."/>
            <person name="Alfaro M."/>
            <person name="Sun H."/>
            <person name="Tritt A."/>
            <person name="Yoshinaga Y."/>
            <person name="Zwiers L.-H."/>
            <person name="Turgeon B."/>
            <person name="Goodwin S."/>
            <person name="Spatafora J."/>
            <person name="Crous P."/>
            <person name="Grigoriev I."/>
        </authorList>
    </citation>
    <scope>NUCLEOTIDE SEQUENCE</scope>
    <source>
        <strain evidence="10">CBS 113389</strain>
    </source>
</reference>
<dbReference type="GO" id="GO:0030150">
    <property type="term" value="P:protein import into mitochondrial matrix"/>
    <property type="evidence" value="ECO:0007669"/>
    <property type="project" value="InterPro"/>
</dbReference>
<evidence type="ECO:0000256" key="1">
    <source>
        <dbReference type="ARBA" id="ARBA00004374"/>
    </source>
</evidence>
<dbReference type="Pfam" id="PF01459">
    <property type="entry name" value="Porin_3"/>
    <property type="match status" value="1"/>
</dbReference>
<accession>A0A6A6Q3G1</accession>
<evidence type="ECO:0000256" key="2">
    <source>
        <dbReference type="ARBA" id="ARBA00010510"/>
    </source>
</evidence>
<keyword evidence="11" id="KW-1185">Reference proteome</keyword>
<evidence type="ECO:0000256" key="5">
    <source>
        <dbReference type="ARBA" id="ARBA00022692"/>
    </source>
</evidence>
<proteinExistence type="inferred from homology"/>
<keyword evidence="3" id="KW-0813">Transport</keyword>
<evidence type="ECO:0000256" key="6">
    <source>
        <dbReference type="ARBA" id="ARBA00022787"/>
    </source>
</evidence>
<evidence type="ECO:0000313" key="11">
    <source>
        <dbReference type="Proteomes" id="UP000799767"/>
    </source>
</evidence>
<keyword evidence="7" id="KW-0653">Protein transport</keyword>
<keyword evidence="8" id="KW-0496">Mitochondrion</keyword>
<dbReference type="Proteomes" id="UP000799767">
    <property type="component" value="Unassembled WGS sequence"/>
</dbReference>
<dbReference type="OrthoDB" id="19656at2759"/>
<evidence type="ECO:0000256" key="7">
    <source>
        <dbReference type="ARBA" id="ARBA00022927"/>
    </source>
</evidence>
<keyword evidence="6" id="KW-1000">Mitochondrion outer membrane</keyword>
<evidence type="ECO:0000313" key="10">
    <source>
        <dbReference type="EMBL" id="KAF2486193.1"/>
    </source>
</evidence>
<gene>
    <name evidence="10" type="ORF">BDY17DRAFT_291040</name>
</gene>
<comment type="subcellular location">
    <subcellularLocation>
        <location evidence="1">Mitochondrion outer membrane</location>
        <topology evidence="1">Multi-pass membrane protein</topology>
    </subcellularLocation>
</comment>
<dbReference type="CDD" id="cd07305">
    <property type="entry name" value="Porin3_Tom40"/>
    <property type="match status" value="1"/>
</dbReference>
<dbReference type="GO" id="GO:0008320">
    <property type="term" value="F:protein transmembrane transporter activity"/>
    <property type="evidence" value="ECO:0007669"/>
    <property type="project" value="InterPro"/>
</dbReference>
<evidence type="ECO:0000256" key="9">
    <source>
        <dbReference type="ARBA" id="ARBA00023136"/>
    </source>
</evidence>
<comment type="similarity">
    <text evidence="2">Belongs to the Tom40 family.</text>
</comment>
<dbReference type="InterPro" id="IPR027246">
    <property type="entry name" value="Porin_Euk/Tom40"/>
</dbReference>
<protein>
    <submittedName>
        <fullName evidence="10">Translocase of outer mitochondrial membrane complex, subunit TOM41</fullName>
    </submittedName>
</protein>
<evidence type="ECO:0000256" key="4">
    <source>
        <dbReference type="ARBA" id="ARBA00022452"/>
    </source>
</evidence>
<name>A0A6A6Q3G1_9PEZI</name>
<dbReference type="RefSeq" id="XP_033592762.1">
    <property type="nucleotide sequence ID" value="XM_033732602.1"/>
</dbReference>